<protein>
    <recommendedName>
        <fullName evidence="2 9">DNA polymerase III subunit delta</fullName>
        <ecNumber evidence="1 9">2.7.7.7</ecNumber>
    </recommendedName>
</protein>
<evidence type="ECO:0000256" key="3">
    <source>
        <dbReference type="ARBA" id="ARBA00022679"/>
    </source>
</evidence>
<evidence type="ECO:0000256" key="4">
    <source>
        <dbReference type="ARBA" id="ARBA00022695"/>
    </source>
</evidence>
<dbReference type="PANTHER" id="PTHR34388">
    <property type="entry name" value="DNA POLYMERASE III SUBUNIT DELTA"/>
    <property type="match status" value="1"/>
</dbReference>
<accession>A0ABX5R8S7</accession>
<dbReference type="Gene3D" id="1.20.272.10">
    <property type="match status" value="1"/>
</dbReference>
<gene>
    <name evidence="12" type="primary">holA</name>
    <name evidence="12" type="ORF">C3B55_00333</name>
</gene>
<dbReference type="Pfam" id="PF06144">
    <property type="entry name" value="DNA_pol3_delta"/>
    <property type="match status" value="1"/>
</dbReference>
<dbReference type="SUPFAM" id="SSF48019">
    <property type="entry name" value="post-AAA+ oligomerization domain-like"/>
    <property type="match status" value="1"/>
</dbReference>
<evidence type="ECO:0000256" key="8">
    <source>
        <dbReference type="ARBA" id="ARBA00049244"/>
    </source>
</evidence>
<name>A0ABX5R8S7_9PSED</name>
<evidence type="ECO:0000256" key="5">
    <source>
        <dbReference type="ARBA" id="ARBA00022705"/>
    </source>
</evidence>
<dbReference type="InterPro" id="IPR027417">
    <property type="entry name" value="P-loop_NTPase"/>
</dbReference>
<keyword evidence="5" id="KW-0235">DNA replication</keyword>
<keyword evidence="3 12" id="KW-0808">Transferase</keyword>
<evidence type="ECO:0000256" key="6">
    <source>
        <dbReference type="ARBA" id="ARBA00022932"/>
    </source>
</evidence>
<keyword evidence="6" id="KW-0239">DNA-directed DNA polymerase</keyword>
<evidence type="ECO:0000256" key="1">
    <source>
        <dbReference type="ARBA" id="ARBA00012417"/>
    </source>
</evidence>
<dbReference type="RefSeq" id="WP_129210849.1">
    <property type="nucleotide sequence ID" value="NZ_CP026512.1"/>
</dbReference>
<evidence type="ECO:0000313" key="12">
    <source>
        <dbReference type="EMBL" id="QAX81688.1"/>
    </source>
</evidence>
<dbReference type="CDD" id="cd18138">
    <property type="entry name" value="HLD_clamp_pol_III_delta"/>
    <property type="match status" value="1"/>
</dbReference>
<dbReference type="EC" id="2.7.7.7" evidence="1 9"/>
<organism evidence="12 13">
    <name type="scientific">Candidatus Pseudomonas adelgestsugas</name>
    <dbReference type="NCBI Taxonomy" id="1302376"/>
    <lineage>
        <taxon>Bacteria</taxon>
        <taxon>Pseudomonadati</taxon>
        <taxon>Pseudomonadota</taxon>
        <taxon>Gammaproteobacteria</taxon>
        <taxon>Pseudomonadales</taxon>
        <taxon>Pseudomonadaceae</taxon>
        <taxon>Pseudomonas</taxon>
    </lineage>
</organism>
<dbReference type="NCBIfam" id="TIGR01128">
    <property type="entry name" value="holA"/>
    <property type="match status" value="1"/>
</dbReference>
<dbReference type="InterPro" id="IPR005790">
    <property type="entry name" value="DNA_polIII_delta"/>
</dbReference>
<dbReference type="InterPro" id="IPR010372">
    <property type="entry name" value="DNA_pol3_delta_N"/>
</dbReference>
<dbReference type="PANTHER" id="PTHR34388:SF1">
    <property type="entry name" value="DNA POLYMERASE III SUBUNIT DELTA"/>
    <property type="match status" value="1"/>
</dbReference>
<evidence type="ECO:0000313" key="13">
    <source>
        <dbReference type="Proteomes" id="UP000288953"/>
    </source>
</evidence>
<evidence type="ECO:0000259" key="10">
    <source>
        <dbReference type="Pfam" id="PF06144"/>
    </source>
</evidence>
<dbReference type="InterPro" id="IPR032780">
    <property type="entry name" value="DNA_pol3_delt_C"/>
</dbReference>
<comment type="catalytic activity">
    <reaction evidence="8">
        <text>DNA(n) + a 2'-deoxyribonucleoside 5'-triphosphate = DNA(n+1) + diphosphate</text>
        <dbReference type="Rhea" id="RHEA:22508"/>
        <dbReference type="Rhea" id="RHEA-COMP:17339"/>
        <dbReference type="Rhea" id="RHEA-COMP:17340"/>
        <dbReference type="ChEBI" id="CHEBI:33019"/>
        <dbReference type="ChEBI" id="CHEBI:61560"/>
        <dbReference type="ChEBI" id="CHEBI:173112"/>
        <dbReference type="EC" id="2.7.7.7"/>
    </reaction>
</comment>
<feature type="domain" description="DNA polymerase III subunit delta C-terminal" evidence="11">
    <location>
        <begin position="216"/>
        <end position="340"/>
    </location>
</feature>
<dbReference type="Gene3D" id="3.40.50.300">
    <property type="entry name" value="P-loop containing nucleotide triphosphate hydrolases"/>
    <property type="match status" value="1"/>
</dbReference>
<dbReference type="GO" id="GO:0003887">
    <property type="term" value="F:DNA-directed DNA polymerase activity"/>
    <property type="evidence" value="ECO:0007669"/>
    <property type="project" value="UniProtKB-EC"/>
</dbReference>
<evidence type="ECO:0000256" key="9">
    <source>
        <dbReference type="NCBIfam" id="TIGR01128"/>
    </source>
</evidence>
<reference evidence="12 13" key="1">
    <citation type="journal article" date="2018" name="Genome Biol. Evol.">
        <title>Partnering With a Pest: Genomes of Hemlock Woolly Adelgid Symbionts Reveal Atypical Nutritional Provisioning Patterns in Dual-Obligate Bacteria.</title>
        <authorList>
            <person name="Weglarz K.M."/>
            <person name="Havill N.P."/>
            <person name="Burke G.R."/>
            <person name="von Dohlen C.D."/>
        </authorList>
    </citation>
    <scope>NUCLEOTIDE SEQUENCE [LARGE SCALE GENOMIC DNA]</scope>
    <source>
        <strain evidence="12 13">HWA_ENA</strain>
    </source>
</reference>
<dbReference type="SUPFAM" id="SSF52540">
    <property type="entry name" value="P-loop containing nucleoside triphosphate hydrolases"/>
    <property type="match status" value="1"/>
</dbReference>
<dbReference type="Pfam" id="PF14840">
    <property type="entry name" value="DNA_pol3_delt_C"/>
    <property type="match status" value="1"/>
</dbReference>
<dbReference type="Gene3D" id="1.10.8.60">
    <property type="match status" value="1"/>
</dbReference>
<keyword evidence="4 12" id="KW-0548">Nucleotidyltransferase</keyword>
<keyword evidence="13" id="KW-1185">Reference proteome</keyword>
<evidence type="ECO:0000256" key="2">
    <source>
        <dbReference type="ARBA" id="ARBA00017703"/>
    </source>
</evidence>
<feature type="domain" description="DNA polymerase III delta N-terminal" evidence="10">
    <location>
        <begin position="20"/>
        <end position="129"/>
    </location>
</feature>
<comment type="similarity">
    <text evidence="7">Belongs to the DNA polymerase HolA subunit family.</text>
</comment>
<dbReference type="InterPro" id="IPR008921">
    <property type="entry name" value="DNA_pol3_clamp-load_cplx_C"/>
</dbReference>
<dbReference type="EMBL" id="CP026512">
    <property type="protein sequence ID" value="QAX81688.1"/>
    <property type="molecule type" value="Genomic_DNA"/>
</dbReference>
<proteinExistence type="inferred from homology"/>
<evidence type="ECO:0000259" key="11">
    <source>
        <dbReference type="Pfam" id="PF14840"/>
    </source>
</evidence>
<evidence type="ECO:0000256" key="7">
    <source>
        <dbReference type="ARBA" id="ARBA00034754"/>
    </source>
</evidence>
<dbReference type="Proteomes" id="UP000288953">
    <property type="component" value="Chromosome"/>
</dbReference>
<sequence length="345" mass="38807">MKLANAQLAKHLQGNLAPVYIVSGNDHLLCQEAADAIRTATRQQGFDERQVFSADNSFDWGLLLQASANISMFSKKRMLELRLPINKLSEKGMAVLMEYCSRPAKETLLLIRLPKLDGGTPKTKWGKTLIESPQTRFIQIWPVSNNQLPQWIRQRLLQSGLSATQDAIELIATLVEGNLLAATQEIEKLKLISEDGKITVETVRSVVANSARFDLFRLIDVILKGEPVRVLRVLEGLRDTGVEPPIILWILTRELRILADIAFKYYYGTPLSKCFSQAYPQMLNTHKPLISKALQRYPAQSWMRLLLDAQRIDAQIKGLALGSPWISLSRLSLLMSGQNLILPPE</sequence>